<sequence>MFPPFDDPSQFYPGLILWCDPNCYEMDISTLAPEEPYEYKKARELRPCLVVAVDHAAQSIQVARLCASKPTDPRCWVRIDTNPAITWRLGDAWIWVGTPPTVAMAFDAPKVMHPHKDTKYTKDPIASTNLQHYWMHRKWYIARHASKPSVFQGGVAITGSGYHDQPSPGASGQGPWFNTVSPHPVVVPPGFIETRSDRPGWLDDEKMAKIIRPPPVRKVLGKSKSATLRTCKRKYTDFPEISSGLESREARGRITIGRSLCLAPGAVTGCRGRMSTPFTLVAPGSNCFPLSAPVSFRLRSECGNT</sequence>
<proteinExistence type="predicted"/>
<reference evidence="1" key="1">
    <citation type="submission" date="2023-03" db="EMBL/GenBank/DDBJ databases">
        <title>Massive genome expansion in bonnet fungi (Mycena s.s.) driven by repeated elements and novel gene families across ecological guilds.</title>
        <authorList>
            <consortium name="Lawrence Berkeley National Laboratory"/>
            <person name="Harder C.B."/>
            <person name="Miyauchi S."/>
            <person name="Viragh M."/>
            <person name="Kuo A."/>
            <person name="Thoen E."/>
            <person name="Andreopoulos B."/>
            <person name="Lu D."/>
            <person name="Skrede I."/>
            <person name="Drula E."/>
            <person name="Henrissat B."/>
            <person name="Morin E."/>
            <person name="Kohler A."/>
            <person name="Barry K."/>
            <person name="LaButti K."/>
            <person name="Morin E."/>
            <person name="Salamov A."/>
            <person name="Lipzen A."/>
            <person name="Mereny Z."/>
            <person name="Hegedus B."/>
            <person name="Baldrian P."/>
            <person name="Stursova M."/>
            <person name="Weitz H."/>
            <person name="Taylor A."/>
            <person name="Grigoriev I.V."/>
            <person name="Nagy L.G."/>
            <person name="Martin F."/>
            <person name="Kauserud H."/>
        </authorList>
    </citation>
    <scope>NUCLEOTIDE SEQUENCE</scope>
    <source>
        <strain evidence="1">9284</strain>
    </source>
</reference>
<dbReference type="Proteomes" id="UP001221142">
    <property type="component" value="Unassembled WGS sequence"/>
</dbReference>
<accession>A0AAD7C157</accession>
<protein>
    <submittedName>
        <fullName evidence="1">Uncharacterized protein</fullName>
    </submittedName>
</protein>
<comment type="caution">
    <text evidence="1">The sequence shown here is derived from an EMBL/GenBank/DDBJ whole genome shotgun (WGS) entry which is preliminary data.</text>
</comment>
<name>A0AAD7C157_9AGAR</name>
<evidence type="ECO:0000313" key="2">
    <source>
        <dbReference type="Proteomes" id="UP001221142"/>
    </source>
</evidence>
<dbReference type="EMBL" id="JARKIF010000006">
    <property type="protein sequence ID" value="KAJ7636446.1"/>
    <property type="molecule type" value="Genomic_DNA"/>
</dbReference>
<dbReference type="AlphaFoldDB" id="A0AAD7C157"/>
<keyword evidence="2" id="KW-1185">Reference proteome</keyword>
<gene>
    <name evidence="1" type="ORF">FB45DRAFT_864481</name>
</gene>
<evidence type="ECO:0000313" key="1">
    <source>
        <dbReference type="EMBL" id="KAJ7636446.1"/>
    </source>
</evidence>
<organism evidence="1 2">
    <name type="scientific">Roridomyces roridus</name>
    <dbReference type="NCBI Taxonomy" id="1738132"/>
    <lineage>
        <taxon>Eukaryota</taxon>
        <taxon>Fungi</taxon>
        <taxon>Dikarya</taxon>
        <taxon>Basidiomycota</taxon>
        <taxon>Agaricomycotina</taxon>
        <taxon>Agaricomycetes</taxon>
        <taxon>Agaricomycetidae</taxon>
        <taxon>Agaricales</taxon>
        <taxon>Marasmiineae</taxon>
        <taxon>Mycenaceae</taxon>
        <taxon>Roridomyces</taxon>
    </lineage>
</organism>